<evidence type="ECO:0000313" key="6">
    <source>
        <dbReference type="Proteomes" id="UP000569018"/>
    </source>
</evidence>
<dbReference type="InterPro" id="IPR005097">
    <property type="entry name" value="Sacchrp_dh_NADP-bd"/>
</dbReference>
<evidence type="ECO:0000313" key="8">
    <source>
        <dbReference type="Proteomes" id="UP000588083"/>
    </source>
</evidence>
<dbReference type="Pfam" id="PF16653">
    <property type="entry name" value="Sacchrp_dh_C"/>
    <property type="match status" value="1"/>
</dbReference>
<evidence type="ECO:0000259" key="1">
    <source>
        <dbReference type="Pfam" id="PF03435"/>
    </source>
</evidence>
<gene>
    <name evidence="3" type="ORF">HKBW3S03_01543</name>
    <name evidence="4" type="ORF">HKBW3S34_00661</name>
    <name evidence="5" type="ORF">HKBW3S47_01471</name>
</gene>
<organism evidence="4 8">
    <name type="scientific">Candidatus Hakubella thermalkaliphila</name>
    <dbReference type="NCBI Taxonomy" id="2754717"/>
    <lineage>
        <taxon>Bacteria</taxon>
        <taxon>Bacillati</taxon>
        <taxon>Actinomycetota</taxon>
        <taxon>Actinomycetota incertae sedis</taxon>
        <taxon>Candidatus Hakubellales</taxon>
        <taxon>Candidatus Hakubellaceae</taxon>
        <taxon>Candidatus Hakubella</taxon>
    </lineage>
</organism>
<evidence type="ECO:0000313" key="5">
    <source>
        <dbReference type="EMBL" id="GFP39773.1"/>
    </source>
</evidence>
<dbReference type="InterPro" id="IPR036291">
    <property type="entry name" value="NAD(P)-bd_dom_sf"/>
</dbReference>
<reference evidence="6 7" key="1">
    <citation type="journal article" date="2020" name="Front. Microbiol.">
        <title>Single-cell genomics of novel Actinobacteria with the Wood-Ljungdahl pathway discovered in a serpentinizing system.</title>
        <authorList>
            <person name="Merino N."/>
            <person name="Kawai M."/>
            <person name="Boyd E.S."/>
            <person name="Colman D.R."/>
            <person name="McGlynn S.E."/>
            <person name="Nealson K.H."/>
            <person name="Kurokawa K."/>
            <person name="Hongoh Y."/>
        </authorList>
    </citation>
    <scope>NUCLEOTIDE SEQUENCE [LARGE SCALE GENOMIC DNA]</scope>
    <source>
        <strain evidence="3 7">S03</strain>
        <strain evidence="4 8">S34</strain>
        <strain evidence="5 6">S47</strain>
    </source>
</reference>
<evidence type="ECO:0000259" key="2">
    <source>
        <dbReference type="Pfam" id="PF16653"/>
    </source>
</evidence>
<dbReference type="EMBL" id="BLRZ01000022">
    <property type="protein sequence ID" value="GFP29741.1"/>
    <property type="molecule type" value="Genomic_DNA"/>
</dbReference>
<dbReference type="Proteomes" id="UP000569018">
    <property type="component" value="Unassembled WGS sequence"/>
</dbReference>
<keyword evidence="8" id="KW-1185">Reference proteome</keyword>
<proteinExistence type="predicted"/>
<dbReference type="InterPro" id="IPR032095">
    <property type="entry name" value="Sacchrp_dh-like_C"/>
</dbReference>
<feature type="domain" description="Saccharopine dehydrogenase NADP binding" evidence="1">
    <location>
        <begin position="4"/>
        <end position="123"/>
    </location>
</feature>
<dbReference type="PANTHER" id="PTHR43796">
    <property type="entry name" value="CARBOXYNORSPERMIDINE SYNTHASE"/>
    <property type="match status" value="1"/>
</dbReference>
<dbReference type="RefSeq" id="WP_176235908.1">
    <property type="nucleotide sequence ID" value="NZ_BLRU01000223.1"/>
</dbReference>
<dbReference type="Proteomes" id="UP000574717">
    <property type="component" value="Unassembled WGS sequence"/>
</dbReference>
<dbReference type="EMBL" id="BLRU01000223">
    <property type="protein sequence ID" value="GFP20040.1"/>
    <property type="molecule type" value="Genomic_DNA"/>
</dbReference>
<dbReference type="Gene3D" id="3.30.360.10">
    <property type="entry name" value="Dihydrodipicolinate Reductase, domain 2"/>
    <property type="match status" value="1"/>
</dbReference>
<comment type="caution">
    <text evidence="4">The sequence shown here is derived from an EMBL/GenBank/DDBJ whole genome shotgun (WGS) entry which is preliminary data.</text>
</comment>
<dbReference type="Gene3D" id="3.40.50.720">
    <property type="entry name" value="NAD(P)-binding Rossmann-like Domain"/>
    <property type="match status" value="1"/>
</dbReference>
<dbReference type="Proteomes" id="UP000588083">
    <property type="component" value="Unassembled WGS sequence"/>
</dbReference>
<sequence>MKAILIGVGGVGTVIARILAKTGKFEHIVLADVGDKHINELARGLGSGFSARLVDASSVDNLMEAVEGIDLVINATLPRYNLNIMDAALAARAHYLDLASQGPVHLPGIITIQDQIKEYDEKFKAIDRSAFLSTGIDPGATNVFARYLADQMDTVDDVLIRDADVSTVQGFKFALSFSPDTAIEECLEPYLSYENGRFVQGEPLSAQEEFTFPEPIGKQKVYYVSHEEVGTLPLHLGRQIKNCNFGYALPDELVNVLKVLQLLGLDGAEPVEVKGVKVAPRDVVTALLPTPLELSGKIKGYTCVGTLVRGTIGGEKVEKFMYSLESHEDAYLKFKTQGTSYQTAVPAAVAADLFAEGLIMQRGAFPAEVIDPKPFVEKLSQYGLNIKIEDRNPVQAGGH</sequence>
<evidence type="ECO:0000313" key="4">
    <source>
        <dbReference type="EMBL" id="GFP29741.1"/>
    </source>
</evidence>
<name>A0A6V8PFX8_9ACTN</name>
<evidence type="ECO:0008006" key="9">
    <source>
        <dbReference type="Google" id="ProtNLM"/>
    </source>
</evidence>
<dbReference type="EMBL" id="BLSD01000088">
    <property type="protein sequence ID" value="GFP39773.1"/>
    <property type="molecule type" value="Genomic_DNA"/>
</dbReference>
<dbReference type="AlphaFoldDB" id="A0A6V8PFX8"/>
<dbReference type="Pfam" id="PF03435">
    <property type="entry name" value="Sacchrp_dh_NADP"/>
    <property type="match status" value="1"/>
</dbReference>
<evidence type="ECO:0000313" key="3">
    <source>
        <dbReference type="EMBL" id="GFP20040.1"/>
    </source>
</evidence>
<dbReference type="PANTHER" id="PTHR43796:SF2">
    <property type="entry name" value="CARBOXYNORSPERMIDINE SYNTHASE"/>
    <property type="match status" value="1"/>
</dbReference>
<dbReference type="SUPFAM" id="SSF51735">
    <property type="entry name" value="NAD(P)-binding Rossmann-fold domains"/>
    <property type="match status" value="1"/>
</dbReference>
<feature type="domain" description="Saccharopine dehydrogenase-like C-terminal" evidence="2">
    <location>
        <begin position="135"/>
        <end position="384"/>
    </location>
</feature>
<evidence type="ECO:0000313" key="7">
    <source>
        <dbReference type="Proteomes" id="UP000574717"/>
    </source>
</evidence>
<accession>A0A6V8PFX8</accession>
<protein>
    <recommendedName>
        <fullName evidence="9">Saccharopine dehydrogenase (NAD+, L-lysine forming)</fullName>
    </recommendedName>
</protein>